<sequence length="178" mass="21629">MQLRLEQCSHESLSDLVKISRKTFVEAFEKDNKPEDFNNYVNRAFDRENLKKQLSNKDSYFYFVYLDWSQVGYFKLNLKQAQTDLKRPESIELERIYVLKEFQNRKIGRWILQEAIKIAQEMQKEFLWLGVWEKNERAISFYEKNGFSKFGMHPYYIGSDKQMDWLMRFDLMTPESIL</sequence>
<dbReference type="EC" id="2.3.1.-" evidence="1"/>
<evidence type="ECO:0000313" key="2">
    <source>
        <dbReference type="Proteomes" id="UP001595191"/>
    </source>
</evidence>
<proteinExistence type="predicted"/>
<protein>
    <submittedName>
        <fullName evidence="1">GNAT family N-acetyltransferase</fullName>
        <ecNumber evidence="1">2.3.1.-</ecNumber>
    </submittedName>
</protein>
<name>A0ACC7LIX8_9FLAO</name>
<dbReference type="EMBL" id="JBHFPV010000001">
    <property type="protein sequence ID" value="MFH6602995.1"/>
    <property type="molecule type" value="Genomic_DNA"/>
</dbReference>
<keyword evidence="2" id="KW-1185">Reference proteome</keyword>
<keyword evidence="1" id="KW-0012">Acyltransferase</keyword>
<organism evidence="1 2">
    <name type="scientific">Meishania litoralis</name>
    <dbReference type="NCBI Taxonomy" id="3434685"/>
    <lineage>
        <taxon>Bacteria</taxon>
        <taxon>Pseudomonadati</taxon>
        <taxon>Bacteroidota</taxon>
        <taxon>Flavobacteriia</taxon>
        <taxon>Flavobacteriales</taxon>
        <taxon>Flavobacteriaceae</taxon>
        <taxon>Meishania</taxon>
    </lineage>
</organism>
<accession>A0ACC7LIX8</accession>
<keyword evidence="1" id="KW-0808">Transferase</keyword>
<gene>
    <name evidence="1" type="ORF">ACEZ3G_05865</name>
</gene>
<comment type="caution">
    <text evidence="1">The sequence shown here is derived from an EMBL/GenBank/DDBJ whole genome shotgun (WGS) entry which is preliminary data.</text>
</comment>
<reference evidence="1" key="1">
    <citation type="submission" date="2024-09" db="EMBL/GenBank/DDBJ databases">
        <authorList>
            <person name="Liu J."/>
        </authorList>
    </citation>
    <scope>NUCLEOTIDE SEQUENCE</scope>
    <source>
        <strain evidence="1">NBU2967</strain>
    </source>
</reference>
<evidence type="ECO:0000313" key="1">
    <source>
        <dbReference type="EMBL" id="MFH6602995.1"/>
    </source>
</evidence>
<dbReference type="Proteomes" id="UP001595191">
    <property type="component" value="Unassembled WGS sequence"/>
</dbReference>